<dbReference type="eggNOG" id="KOG3525">
    <property type="taxonomic scope" value="Eukaryota"/>
</dbReference>
<keyword evidence="2" id="KW-0325">Glycoprotein</keyword>
<dbReference type="Pfam" id="PF15913">
    <property type="entry name" value="Furin-like_2"/>
    <property type="match status" value="1"/>
</dbReference>
<dbReference type="Proteomes" id="UP000001811">
    <property type="component" value="Chromosome 4"/>
</dbReference>
<evidence type="ECO:0000313" key="5">
    <source>
        <dbReference type="Proteomes" id="UP000001811"/>
    </source>
</evidence>
<dbReference type="Gene3D" id="2.10.220.10">
    <property type="entry name" value="Hormone Receptor, Insulin-like Growth Factor Receptor 1, Chain A, domain 2"/>
    <property type="match status" value="1"/>
</dbReference>
<dbReference type="SMR" id="G1U2S0"/>
<evidence type="ECO:0000313" key="4">
    <source>
        <dbReference type="Ensembl" id="ENSOCUP00000023673.3"/>
    </source>
</evidence>
<dbReference type="PaxDb" id="9986-ENSOCUP00000023673"/>
<organism evidence="4 5">
    <name type="scientific">Oryctolagus cuniculus</name>
    <name type="common">Rabbit</name>
    <dbReference type="NCBI Taxonomy" id="9986"/>
    <lineage>
        <taxon>Eukaryota</taxon>
        <taxon>Metazoa</taxon>
        <taxon>Chordata</taxon>
        <taxon>Craniata</taxon>
        <taxon>Vertebrata</taxon>
        <taxon>Euteleostomi</taxon>
        <taxon>Mammalia</taxon>
        <taxon>Eutheria</taxon>
        <taxon>Euarchontoglires</taxon>
        <taxon>Glires</taxon>
        <taxon>Lagomorpha</taxon>
        <taxon>Leporidae</taxon>
        <taxon>Oryctolagus</taxon>
    </lineage>
</organism>
<dbReference type="AlphaFoldDB" id="G1U2S0"/>
<dbReference type="STRING" id="9986.ENSOCUP00000023673"/>
<dbReference type="HOGENOM" id="CLU_064219_2_0_1"/>
<dbReference type="PANTHER" id="PTHR46987">
    <property type="entry name" value="NEUROHYPOPHYSIAL HORMONES, N-TERMINAL DOMAIN CONTAINING PROTEIN"/>
    <property type="match status" value="1"/>
</dbReference>
<feature type="domain" description="R-spondin Fu-CRD" evidence="3">
    <location>
        <begin position="67"/>
        <end position="122"/>
    </location>
</feature>
<dbReference type="InParanoid" id="G1U2S0"/>
<protein>
    <recommendedName>
        <fullName evidence="3">R-spondin Fu-CRD domain-containing protein</fullName>
    </recommendedName>
</protein>
<reference evidence="4 5" key="1">
    <citation type="journal article" date="2011" name="Nature">
        <title>A high-resolution map of human evolutionary constraint using 29 mammals.</title>
        <authorList>
            <person name="Lindblad-Toh K."/>
            <person name="Garber M."/>
            <person name="Zuk O."/>
            <person name="Lin M.F."/>
            <person name="Parker B.J."/>
            <person name="Washietl S."/>
            <person name="Kheradpour P."/>
            <person name="Ernst J."/>
            <person name="Jordan G."/>
            <person name="Mauceli E."/>
            <person name="Ward L.D."/>
            <person name="Lowe C.B."/>
            <person name="Holloway A.K."/>
            <person name="Clamp M."/>
            <person name="Gnerre S."/>
            <person name="Alfoldi J."/>
            <person name="Beal K."/>
            <person name="Chang J."/>
            <person name="Clawson H."/>
            <person name="Cuff J."/>
            <person name="Di Palma F."/>
            <person name="Fitzgerald S."/>
            <person name="Flicek P."/>
            <person name="Guttman M."/>
            <person name="Hubisz M.J."/>
            <person name="Jaffe D.B."/>
            <person name="Jungreis I."/>
            <person name="Kent W.J."/>
            <person name="Kostka D."/>
            <person name="Lara M."/>
            <person name="Martins A.L."/>
            <person name="Massingham T."/>
            <person name="Moltke I."/>
            <person name="Raney B.J."/>
            <person name="Rasmussen M.D."/>
            <person name="Robinson J."/>
            <person name="Stark A."/>
            <person name="Vilella A.J."/>
            <person name="Wen J."/>
            <person name="Xie X."/>
            <person name="Zody M.C."/>
            <person name="Baldwin J."/>
            <person name="Bloom T."/>
            <person name="Chin C.W."/>
            <person name="Heiman D."/>
            <person name="Nicol R."/>
            <person name="Nusbaum C."/>
            <person name="Young S."/>
            <person name="Wilkinson J."/>
            <person name="Worley K.C."/>
            <person name="Kovar C.L."/>
            <person name="Muzny D.M."/>
            <person name="Gibbs R.A."/>
            <person name="Cree A."/>
            <person name="Dihn H.H."/>
            <person name="Fowler G."/>
            <person name="Jhangiani S."/>
            <person name="Joshi V."/>
            <person name="Lee S."/>
            <person name="Lewis L.R."/>
            <person name="Nazareth L.V."/>
            <person name="Okwuonu G."/>
            <person name="Santibanez J."/>
            <person name="Warren W.C."/>
            <person name="Mardis E.R."/>
            <person name="Weinstock G.M."/>
            <person name="Wilson R.K."/>
            <person name="Delehaunty K."/>
            <person name="Dooling D."/>
            <person name="Fronik C."/>
            <person name="Fulton L."/>
            <person name="Fulton B."/>
            <person name="Graves T."/>
            <person name="Minx P."/>
            <person name="Sodergren E."/>
            <person name="Birney E."/>
            <person name="Margulies E.H."/>
            <person name="Herrero J."/>
            <person name="Green E.D."/>
            <person name="Haussler D."/>
            <person name="Siepel A."/>
            <person name="Goldman N."/>
            <person name="Pollard K.S."/>
            <person name="Pedersen J.S."/>
            <person name="Lander E.S."/>
            <person name="Kellis M."/>
        </authorList>
    </citation>
    <scope>NUCLEOTIDE SEQUENCE [LARGE SCALE GENOMIC DNA]</scope>
    <source>
        <strain evidence="4 5">Thorbecke inbred</strain>
    </source>
</reference>
<reference evidence="4" key="2">
    <citation type="submission" date="2025-08" db="UniProtKB">
        <authorList>
            <consortium name="Ensembl"/>
        </authorList>
    </citation>
    <scope>IDENTIFICATION</scope>
    <source>
        <strain evidence="4">Thorbecke</strain>
    </source>
</reference>
<sequence>MRTALPEQLPRSCRAVGSPVELQGSRPTQVAQMRAPLCWLLLVAHAVDMLAQTLRKKQVDTGLGGNCTGCIACSEVNGCSSCQHRLFLFISREGMRQYGKCLHDCPPGFFGVRGQDLNQCRSTWLPLVPCWPGLPGSAGPQPTLSPSAARKEAGVCLSQDSHIHLVPGWPRSPGPGTCTLATVYCAAGTMLLTFSGLGPDGKGVPTPPLFSLSPGTNHAVSEPWWKRSRKSSLPAQICYVTSGRSLALSEPQLLSKREFSAYAAQFGVDGGLNPMLQSRGLLRAQPHPPATSVPPPWQVPQLGCYWLCYRMSKHVREML</sequence>
<keyword evidence="5" id="KW-1185">Reference proteome</keyword>
<dbReference type="InterPro" id="IPR051514">
    <property type="entry name" value="R-spondin"/>
</dbReference>
<dbReference type="PANTHER" id="PTHR46987:SF6">
    <property type="entry name" value="R-SPONDIN-4"/>
    <property type="match status" value="1"/>
</dbReference>
<name>G1U2S0_RABIT</name>
<dbReference type="Bgee" id="ENSOCUG00000026121">
    <property type="expression patterns" value="Expressed in ovary and 1 other cell type or tissue"/>
</dbReference>
<dbReference type="InterPro" id="IPR043601">
    <property type="entry name" value="Rspo_Fu-CRD_dom"/>
</dbReference>
<reference evidence="4" key="3">
    <citation type="submission" date="2025-09" db="UniProtKB">
        <authorList>
            <consortium name="Ensembl"/>
        </authorList>
    </citation>
    <scope>IDENTIFICATION</scope>
    <source>
        <strain evidence="4">Thorbecke</strain>
    </source>
</reference>
<dbReference type="EMBL" id="AAGW02060549">
    <property type="status" value="NOT_ANNOTATED_CDS"/>
    <property type="molecule type" value="Genomic_DNA"/>
</dbReference>
<proteinExistence type="predicted"/>
<evidence type="ECO:0000259" key="3">
    <source>
        <dbReference type="Pfam" id="PF15913"/>
    </source>
</evidence>
<dbReference type="Ensembl" id="ENSOCUT00000025788.3">
    <property type="protein sequence ID" value="ENSOCUP00000023673.3"/>
    <property type="gene ID" value="ENSOCUG00000026121.3"/>
</dbReference>
<evidence type="ECO:0000256" key="2">
    <source>
        <dbReference type="ARBA" id="ARBA00023180"/>
    </source>
</evidence>
<accession>G1U2S0</accession>
<evidence type="ECO:0000256" key="1">
    <source>
        <dbReference type="ARBA" id="ARBA00022729"/>
    </source>
</evidence>
<keyword evidence="1" id="KW-0732">Signal</keyword>
<dbReference type="GeneTree" id="ENSGT00940000160937"/>